<feature type="compositionally biased region" description="Gly residues" evidence="6">
    <location>
        <begin position="1064"/>
        <end position="1094"/>
    </location>
</feature>
<evidence type="ECO:0000256" key="2">
    <source>
        <dbReference type="ARBA" id="ARBA00004496"/>
    </source>
</evidence>
<keyword evidence="5" id="KW-0966">Cell projection</keyword>
<dbReference type="InterPro" id="IPR036572">
    <property type="entry name" value="Doublecortin_dom_sf"/>
</dbReference>
<feature type="compositionally biased region" description="Low complexity" evidence="6">
    <location>
        <begin position="863"/>
        <end position="873"/>
    </location>
</feature>
<dbReference type="Gene3D" id="3.10.20.230">
    <property type="entry name" value="Doublecortin domain"/>
    <property type="match status" value="2"/>
</dbReference>
<dbReference type="GO" id="GO:0035082">
    <property type="term" value="P:axoneme assembly"/>
    <property type="evidence" value="ECO:0007669"/>
    <property type="project" value="TreeGrafter"/>
</dbReference>
<organism evidence="8 9">
    <name type="scientific">Esox lucius</name>
    <name type="common">Northern pike</name>
    <dbReference type="NCBI Taxonomy" id="8010"/>
    <lineage>
        <taxon>Eukaryota</taxon>
        <taxon>Metazoa</taxon>
        <taxon>Chordata</taxon>
        <taxon>Craniata</taxon>
        <taxon>Vertebrata</taxon>
        <taxon>Euteleostomi</taxon>
        <taxon>Actinopterygii</taxon>
        <taxon>Neopterygii</taxon>
        <taxon>Teleostei</taxon>
        <taxon>Protacanthopterygii</taxon>
        <taxon>Esociformes</taxon>
        <taxon>Esocidae</taxon>
        <taxon>Esox</taxon>
    </lineage>
</organism>
<comment type="subcellular location">
    <subcellularLocation>
        <location evidence="1">Cell projection</location>
    </subcellularLocation>
    <subcellularLocation>
        <location evidence="2">Cytoplasm</location>
    </subcellularLocation>
</comment>
<dbReference type="InParanoid" id="A0A3P8XSZ7"/>
<dbReference type="GO" id="GO:0060041">
    <property type="term" value="P:retina development in camera-type eye"/>
    <property type="evidence" value="ECO:0007669"/>
    <property type="project" value="TreeGrafter"/>
</dbReference>
<dbReference type="FunFam" id="3.10.20.230:FF:000006">
    <property type="entry name" value="Oxygen-regulated protein 1"/>
    <property type="match status" value="1"/>
</dbReference>
<proteinExistence type="predicted"/>
<keyword evidence="3" id="KW-0963">Cytoplasm</keyword>
<feature type="compositionally biased region" description="Polar residues" evidence="6">
    <location>
        <begin position="885"/>
        <end position="898"/>
    </location>
</feature>
<keyword evidence="4" id="KW-0677">Repeat</keyword>
<feature type="region of interest" description="Disordered" evidence="6">
    <location>
        <begin position="18"/>
        <end position="59"/>
    </location>
</feature>
<feature type="compositionally biased region" description="Low complexity" evidence="6">
    <location>
        <begin position="564"/>
        <end position="581"/>
    </location>
</feature>
<evidence type="ECO:0000256" key="1">
    <source>
        <dbReference type="ARBA" id="ARBA00004316"/>
    </source>
</evidence>
<dbReference type="InterPro" id="IPR003533">
    <property type="entry name" value="Doublecortin_dom"/>
</dbReference>
<dbReference type="STRING" id="8010.ENSELUP00000007652"/>
<dbReference type="GO" id="GO:0042461">
    <property type="term" value="P:photoreceptor cell development"/>
    <property type="evidence" value="ECO:0007669"/>
    <property type="project" value="TreeGrafter"/>
</dbReference>
<evidence type="ECO:0000256" key="4">
    <source>
        <dbReference type="ARBA" id="ARBA00022737"/>
    </source>
</evidence>
<evidence type="ECO:0000256" key="3">
    <source>
        <dbReference type="ARBA" id="ARBA00022490"/>
    </source>
</evidence>
<dbReference type="Proteomes" id="UP000265140">
    <property type="component" value="Chromosome 3"/>
</dbReference>
<accession>A0A3P8XSZ7</accession>
<evidence type="ECO:0000256" key="6">
    <source>
        <dbReference type="SAM" id="MobiDB-lite"/>
    </source>
</evidence>
<dbReference type="GO" id="GO:0035556">
    <property type="term" value="P:intracellular signal transduction"/>
    <property type="evidence" value="ECO:0007669"/>
    <property type="project" value="InterPro"/>
</dbReference>
<evidence type="ECO:0000313" key="8">
    <source>
        <dbReference type="Ensembl" id="ENSELUP00000007652.3"/>
    </source>
</evidence>
<name>A0A3P8XSZ7_ESOLU</name>
<evidence type="ECO:0000313" key="9">
    <source>
        <dbReference type="Proteomes" id="UP000265140"/>
    </source>
</evidence>
<dbReference type="Ensembl" id="ENSELUT00000006910.3">
    <property type="protein sequence ID" value="ENSELUP00000007652.3"/>
    <property type="gene ID" value="ENSELUG00000008416.3"/>
</dbReference>
<feature type="compositionally biased region" description="Polar residues" evidence="6">
    <location>
        <begin position="694"/>
        <end position="707"/>
    </location>
</feature>
<dbReference type="SUPFAM" id="SSF89837">
    <property type="entry name" value="Doublecortin (DC)"/>
    <property type="match status" value="2"/>
</dbReference>
<dbReference type="Bgee" id="ENSELUG00000008416">
    <property type="expression patterns" value="Expressed in camera-type eye"/>
</dbReference>
<reference evidence="8" key="2">
    <citation type="submission" date="2020-02" db="EMBL/GenBank/DDBJ databases">
        <title>Esox lucius (northern pike) genome, fEsoLuc1, primary haplotype.</title>
        <authorList>
            <person name="Myers G."/>
            <person name="Karagic N."/>
            <person name="Meyer A."/>
            <person name="Pippel M."/>
            <person name="Reichard M."/>
            <person name="Winkler S."/>
            <person name="Tracey A."/>
            <person name="Sims Y."/>
            <person name="Howe K."/>
            <person name="Rhie A."/>
            <person name="Formenti G."/>
            <person name="Durbin R."/>
            <person name="Fedrigo O."/>
            <person name="Jarvis E.D."/>
        </authorList>
    </citation>
    <scope>NUCLEOTIDE SEQUENCE [LARGE SCALE GENOMIC DNA]</scope>
</reference>
<dbReference type="GeneTree" id="ENSGT00940000154242"/>
<sequence>MSSTPLLEAGAQPLLHPLNEKLQTGPGQGQDGGQGGEVVSMGSLGTQASRPPQLPMDPQASRRVCFYKSGDPQFRGHRMVINARTFKTFDALLDALSKKVPLPFGVRTITTPRGTHPVRCLEDLQDGGSYICSDQRKVKPLNLDMANRRQPPWNNPTRQVSGRRRAFPGGRGVARPAESRVSRVSIRTPKRLIVFKNRDPSVRRTVVLQRRTAPTYDALLDHLSGIMQFPVLKLYTPDGSRVDGLLALILCSGVVVAAGNEPFRQRNYDVMRTAQPIPPAAQSSNSDSVEPTRLQPLKNKTSFSSGRRSRNFSLSSEKYFVNQINKSVNGSSYDQPVQSESMETDLNQRETMRSVDIETESIQQVVGDTTMVPQDDDIEKSFRVNQDGSMTVEMKVRLTIKEEEMIHWTTTLSRSSVVTTHKSGTGLESTPQSPENNVEANNNNNCLSSEKTNQNHPSQKATMGVTFSGTDGGGTDSGDAGSLKAGPNQKRALTPGLRQVKKKQASMESVTTVTDTGVQETSLETFFYTERIEDRETTEGYCVVHQSSSSSSKIPHVPPIPMPRKSGSTGVSRTSRTGSYSNLQSPGVAEVMQIQTNDNGREITEKVIHIHERRQSIYDNYYANAMGAGYATVGLAGVGCAGEVGNNGGYGDHSTPMPWRKPASTDSGPCSSVDFTQQSSSSTSLNREREDMLSLSSEPTSPSQNISPPEKLPDLTTSPSNNLSTFTKEQALSGAFPKEKVCSESKELGFSETEELQCSEKKELECSVTKELQCSEKKELECSEKKELECSEKKELECSEKKELEYSEKKELEYSEIREFECPETKELEYFETMEIECSEPVAKDNEDIEYDVLEEKKKITLKQKSPTSTTSSKSRKATRKTLSPVNTEKNCSSSTGSEKVWIITETDRVGQRSRNKKTVPEKNGTLALNINVKDSEKRGIASEKQLNIGENVSRRPRSQVNNSESSRQKAQPRKKVLDITPPRQTVQKANSQPTRKILAKQRSMSNEDRTKSPKQTQEMSESVSLPVFHHPPPDIFGVHQYVENWLLNITPESSPYVPFLEEGGQGGHIEGGGQDSHMEGGGQDSHMEGGGQDGHMEGG</sequence>
<feature type="region of interest" description="Disordered" evidence="6">
    <location>
        <begin position="861"/>
        <end position="923"/>
    </location>
</feature>
<feature type="compositionally biased region" description="Gly residues" evidence="6">
    <location>
        <begin position="26"/>
        <end position="36"/>
    </location>
</feature>
<feature type="domain" description="Doublecortin" evidence="7">
    <location>
        <begin position="190"/>
        <end position="269"/>
    </location>
</feature>
<dbReference type="GO" id="GO:0043005">
    <property type="term" value="C:neuron projection"/>
    <property type="evidence" value="ECO:0007669"/>
    <property type="project" value="UniProtKB-ARBA"/>
</dbReference>
<feature type="region of interest" description="Disordered" evidence="6">
    <location>
        <begin position="1062"/>
        <end position="1100"/>
    </location>
</feature>
<feature type="region of interest" description="Disordered" evidence="6">
    <location>
        <begin position="417"/>
        <end position="490"/>
    </location>
</feature>
<protein>
    <recommendedName>
        <fullName evidence="7">Doublecortin domain-containing protein</fullName>
    </recommendedName>
</protein>
<feature type="region of interest" description="Disordered" evidence="6">
    <location>
        <begin position="547"/>
        <end position="583"/>
    </location>
</feature>
<gene>
    <name evidence="8" type="primary">RP1</name>
</gene>
<feature type="compositionally biased region" description="Polar residues" evidence="6">
    <location>
        <begin position="983"/>
        <end position="995"/>
    </location>
</feature>
<feature type="domain" description="Doublecortin" evidence="7">
    <location>
        <begin position="62"/>
        <end position="144"/>
    </location>
</feature>
<dbReference type="PANTHER" id="PTHR23005:SF4">
    <property type="entry name" value="OXYGEN-REGULATED PROTEIN 1"/>
    <property type="match status" value="1"/>
</dbReference>
<feature type="region of interest" description="Disordered" evidence="6">
    <location>
        <begin position="652"/>
        <end position="723"/>
    </location>
</feature>
<dbReference type="SMART" id="SM00537">
    <property type="entry name" value="DCX"/>
    <property type="match status" value="2"/>
</dbReference>
<keyword evidence="9" id="KW-1185">Reference proteome</keyword>
<dbReference type="GO" id="GO:0005930">
    <property type="term" value="C:axoneme"/>
    <property type="evidence" value="ECO:0007669"/>
    <property type="project" value="TreeGrafter"/>
</dbReference>
<feature type="region of interest" description="Disordered" evidence="6">
    <location>
        <begin position="146"/>
        <end position="174"/>
    </location>
</feature>
<feature type="region of interest" description="Disordered" evidence="6">
    <location>
        <begin position="942"/>
        <end position="1024"/>
    </location>
</feature>
<feature type="compositionally biased region" description="Low complexity" evidence="6">
    <location>
        <begin position="433"/>
        <end position="452"/>
    </location>
</feature>
<dbReference type="Pfam" id="PF03607">
    <property type="entry name" value="DCX"/>
    <property type="match status" value="2"/>
</dbReference>
<feature type="compositionally biased region" description="Polar residues" evidence="6">
    <location>
        <begin position="959"/>
        <end position="970"/>
    </location>
</feature>
<reference evidence="8" key="4">
    <citation type="submission" date="2025-09" db="UniProtKB">
        <authorList>
            <consortium name="Ensembl"/>
        </authorList>
    </citation>
    <scope>IDENTIFICATION</scope>
</reference>
<dbReference type="PANTHER" id="PTHR23005">
    <property type="entry name" value="RETINITIS PIGMENTOSA 1 PROTEIN"/>
    <property type="match status" value="1"/>
</dbReference>
<feature type="compositionally biased region" description="Polar residues" evidence="6">
    <location>
        <begin position="664"/>
        <end position="675"/>
    </location>
</feature>
<evidence type="ECO:0000256" key="5">
    <source>
        <dbReference type="ARBA" id="ARBA00023273"/>
    </source>
</evidence>
<reference evidence="9" key="1">
    <citation type="journal article" date="2014" name="PLoS ONE">
        <title>The genome and linkage map of the northern pike (Esox lucius): conserved synteny revealed between the salmonid sister group and the Neoteleostei.</title>
        <authorList>
            <person name="Rondeau E.B."/>
            <person name="Minkley D.R."/>
            <person name="Leong J.S."/>
            <person name="Messmer A.M."/>
            <person name="Jantzen J.R."/>
            <person name="von Schalburg K.R."/>
            <person name="Lemon C."/>
            <person name="Bird N.H."/>
            <person name="Koop B.F."/>
        </authorList>
    </citation>
    <scope>NUCLEOTIDE SEQUENCE</scope>
</reference>
<feature type="compositionally biased region" description="Polar residues" evidence="6">
    <location>
        <begin position="421"/>
        <end position="432"/>
    </location>
</feature>
<reference evidence="8" key="3">
    <citation type="submission" date="2025-08" db="UniProtKB">
        <authorList>
            <consortium name="Ensembl"/>
        </authorList>
    </citation>
    <scope>IDENTIFICATION</scope>
</reference>
<dbReference type="PROSITE" id="PS50309">
    <property type="entry name" value="DC"/>
    <property type="match status" value="2"/>
</dbReference>
<dbReference type="AlphaFoldDB" id="A0A3P8XSZ7"/>
<feature type="compositionally biased region" description="Polar residues" evidence="6">
    <location>
        <begin position="1014"/>
        <end position="1024"/>
    </location>
</feature>
<evidence type="ECO:0000259" key="7">
    <source>
        <dbReference type="PROSITE" id="PS50309"/>
    </source>
</evidence>
<feature type="region of interest" description="Disordered" evidence="6">
    <location>
        <begin position="277"/>
        <end position="309"/>
    </location>
</feature>